<keyword evidence="2" id="KW-1133">Transmembrane helix</keyword>
<protein>
    <submittedName>
        <fullName evidence="3">Uncharacterized protein</fullName>
    </submittedName>
</protein>
<feature type="compositionally biased region" description="Polar residues" evidence="1">
    <location>
        <begin position="1"/>
        <end position="10"/>
    </location>
</feature>
<feature type="transmembrane region" description="Helical" evidence="2">
    <location>
        <begin position="55"/>
        <end position="74"/>
    </location>
</feature>
<comment type="caution">
    <text evidence="3">The sequence shown here is derived from an EMBL/GenBank/DDBJ whole genome shotgun (WGS) entry which is preliminary data.</text>
</comment>
<dbReference type="Proteomes" id="UP001139011">
    <property type="component" value="Unassembled WGS sequence"/>
</dbReference>
<evidence type="ECO:0000313" key="4">
    <source>
        <dbReference type="Proteomes" id="UP001139011"/>
    </source>
</evidence>
<keyword evidence="4" id="KW-1185">Reference proteome</keyword>
<sequence length="94" mass="11101">MKNMSEQSELINDRPLPSRKEFHKRKTEQIRKENAVEPESSSEEKKKNRLPLAQSLLVIFLLLVVFILTYNYWFPRVTDPLKGNDDVQKVKIES</sequence>
<gene>
    <name evidence="3" type="ORF">LCY76_13200</name>
</gene>
<dbReference type="AlphaFoldDB" id="A0A9X2BFR5"/>
<keyword evidence="2" id="KW-0812">Transmembrane</keyword>
<evidence type="ECO:0000256" key="2">
    <source>
        <dbReference type="SAM" id="Phobius"/>
    </source>
</evidence>
<dbReference type="EMBL" id="JAIWJX010000002">
    <property type="protein sequence ID" value="MCK6257547.1"/>
    <property type="molecule type" value="Genomic_DNA"/>
</dbReference>
<accession>A0A9X2BFR5</accession>
<organism evidence="3 4">
    <name type="scientific">Fictibacillus marinisediminis</name>
    <dbReference type="NCBI Taxonomy" id="2878389"/>
    <lineage>
        <taxon>Bacteria</taxon>
        <taxon>Bacillati</taxon>
        <taxon>Bacillota</taxon>
        <taxon>Bacilli</taxon>
        <taxon>Bacillales</taxon>
        <taxon>Fictibacillaceae</taxon>
        <taxon>Fictibacillus</taxon>
    </lineage>
</organism>
<feature type="region of interest" description="Disordered" evidence="1">
    <location>
        <begin position="1"/>
        <end position="48"/>
    </location>
</feature>
<evidence type="ECO:0000313" key="3">
    <source>
        <dbReference type="EMBL" id="MCK6257547.1"/>
    </source>
</evidence>
<proteinExistence type="predicted"/>
<dbReference type="RefSeq" id="WP_053358023.1">
    <property type="nucleotide sequence ID" value="NZ_JAIWJX010000002.1"/>
</dbReference>
<name>A0A9X2BFR5_9BACL</name>
<reference evidence="3" key="1">
    <citation type="submission" date="2021-09" db="EMBL/GenBank/DDBJ databases">
        <title>Genome analysis of Fictibacillus sp. KIGAM418 isolated from marine sediment.</title>
        <authorList>
            <person name="Seo M.-J."/>
            <person name="Cho E.-S."/>
            <person name="Hwang C.Y."/>
        </authorList>
    </citation>
    <scope>NUCLEOTIDE SEQUENCE</scope>
    <source>
        <strain evidence="3">KIGAM418</strain>
    </source>
</reference>
<evidence type="ECO:0000256" key="1">
    <source>
        <dbReference type="SAM" id="MobiDB-lite"/>
    </source>
</evidence>
<keyword evidence="2" id="KW-0472">Membrane</keyword>